<feature type="transmembrane region" description="Helical" evidence="9">
    <location>
        <begin position="325"/>
        <end position="347"/>
    </location>
</feature>
<gene>
    <name evidence="11" type="ORF">UFOPK3401_00641</name>
</gene>
<dbReference type="NCBIfam" id="TIGR00974">
    <property type="entry name" value="3a0107s02c"/>
    <property type="match status" value="1"/>
</dbReference>
<dbReference type="SUPFAM" id="SSF161098">
    <property type="entry name" value="MetI-like"/>
    <property type="match status" value="1"/>
</dbReference>
<name>A0A6J7DGW1_9ZZZZ</name>
<feature type="transmembrane region" description="Helical" evidence="9">
    <location>
        <begin position="208"/>
        <end position="225"/>
    </location>
</feature>
<dbReference type="PROSITE" id="PS50928">
    <property type="entry name" value="ABC_TM1"/>
    <property type="match status" value="1"/>
</dbReference>
<protein>
    <submittedName>
        <fullName evidence="11">Unannotated protein</fullName>
    </submittedName>
</protein>
<dbReference type="InterPro" id="IPR035906">
    <property type="entry name" value="MetI-like_sf"/>
</dbReference>
<keyword evidence="3" id="KW-0813">Transport</keyword>
<dbReference type="AlphaFoldDB" id="A0A6J7DGW1"/>
<dbReference type="EMBL" id="CAFBLM010000022">
    <property type="protein sequence ID" value="CAB4868124.1"/>
    <property type="molecule type" value="Genomic_DNA"/>
</dbReference>
<dbReference type="GO" id="GO:0005315">
    <property type="term" value="F:phosphate transmembrane transporter activity"/>
    <property type="evidence" value="ECO:0007669"/>
    <property type="project" value="InterPro"/>
</dbReference>
<dbReference type="Pfam" id="PF00528">
    <property type="entry name" value="BPD_transp_1"/>
    <property type="match status" value="1"/>
</dbReference>
<dbReference type="InterPro" id="IPR051408">
    <property type="entry name" value="Phosphate_transprt_permease"/>
</dbReference>
<feature type="transmembrane region" description="Helical" evidence="9">
    <location>
        <begin position="254"/>
        <end position="275"/>
    </location>
</feature>
<dbReference type="CDD" id="cd06261">
    <property type="entry name" value="TM_PBP2"/>
    <property type="match status" value="1"/>
</dbReference>
<dbReference type="GO" id="GO:0035435">
    <property type="term" value="P:phosphate ion transmembrane transport"/>
    <property type="evidence" value="ECO:0007669"/>
    <property type="project" value="InterPro"/>
</dbReference>
<dbReference type="InterPro" id="IPR005672">
    <property type="entry name" value="Phosphate_PstA"/>
</dbReference>
<keyword evidence="6 9" id="KW-0812">Transmembrane</keyword>
<evidence type="ECO:0000256" key="7">
    <source>
        <dbReference type="ARBA" id="ARBA00022989"/>
    </source>
</evidence>
<feature type="transmembrane region" description="Helical" evidence="9">
    <location>
        <begin position="176"/>
        <end position="196"/>
    </location>
</feature>
<evidence type="ECO:0000256" key="1">
    <source>
        <dbReference type="ARBA" id="ARBA00004651"/>
    </source>
</evidence>
<evidence type="ECO:0000256" key="2">
    <source>
        <dbReference type="ARBA" id="ARBA00007069"/>
    </source>
</evidence>
<sequence length="353" mass="37323">MTMTQGTITSEELHDLLSQRKLPRWNTAAVLATSVAAAILLSLMTPISGVAGTTVVAFVLFLVLQTWLSFAVEGSRYAIDRLASTFLVSALVAALVPLASILLTVLVRGFHAFNAGFLTSTMRNVSPRKPGGGILHALIGTVEQVAIAAAIGIPLGVLAAVYLVEFGNRSRLARSVSFFVDVMTGIPSIVAGLFVYTGLILTLGLQRSGFAAGIALAILMIPVVVRSTEEMLRLVPRDLREASYALGVPKYRTILRVVIPSASTGIITGAMLAVARVTGETAPLLLTTFLTQSININPFNGPQASLPTYVWDQIGSGTTASIDRAWAGALTLILLVMILNLSARAIARLSRVK</sequence>
<evidence type="ECO:0000256" key="6">
    <source>
        <dbReference type="ARBA" id="ARBA00022692"/>
    </source>
</evidence>
<comment type="similarity">
    <text evidence="2">Belongs to the binding-protein-dependent transport system permease family. CysTW subfamily.</text>
</comment>
<accession>A0A6J7DGW1</accession>
<evidence type="ECO:0000256" key="9">
    <source>
        <dbReference type="SAM" id="Phobius"/>
    </source>
</evidence>
<reference evidence="11" key="1">
    <citation type="submission" date="2020-05" db="EMBL/GenBank/DDBJ databases">
        <authorList>
            <person name="Chiriac C."/>
            <person name="Salcher M."/>
            <person name="Ghai R."/>
            <person name="Kavagutti S V."/>
        </authorList>
    </citation>
    <scope>NUCLEOTIDE SEQUENCE</scope>
</reference>
<keyword evidence="5" id="KW-0592">Phosphate transport</keyword>
<dbReference type="InterPro" id="IPR000515">
    <property type="entry name" value="MetI-like"/>
</dbReference>
<evidence type="ECO:0000256" key="4">
    <source>
        <dbReference type="ARBA" id="ARBA00022475"/>
    </source>
</evidence>
<dbReference type="PANTHER" id="PTHR42922">
    <property type="entry name" value="PHOSPHATE TRANSPORT SYSTEM PERMEASE PROTEIN PSTA"/>
    <property type="match status" value="1"/>
</dbReference>
<keyword evidence="4" id="KW-1003">Cell membrane</keyword>
<feature type="transmembrane region" description="Helical" evidence="9">
    <location>
        <begin position="82"/>
        <end position="107"/>
    </location>
</feature>
<dbReference type="Gene3D" id="1.10.3720.10">
    <property type="entry name" value="MetI-like"/>
    <property type="match status" value="1"/>
</dbReference>
<organism evidence="11">
    <name type="scientific">freshwater metagenome</name>
    <dbReference type="NCBI Taxonomy" id="449393"/>
    <lineage>
        <taxon>unclassified sequences</taxon>
        <taxon>metagenomes</taxon>
        <taxon>ecological metagenomes</taxon>
    </lineage>
</organism>
<evidence type="ECO:0000313" key="11">
    <source>
        <dbReference type="EMBL" id="CAB4868124.1"/>
    </source>
</evidence>
<keyword evidence="7 9" id="KW-1133">Transmembrane helix</keyword>
<evidence type="ECO:0000259" key="10">
    <source>
        <dbReference type="PROSITE" id="PS50928"/>
    </source>
</evidence>
<dbReference type="PANTHER" id="PTHR42922:SF1">
    <property type="entry name" value="PHOSPHATE TRANSPORT SYSTEM PERMEASE PROTEIN PSTA"/>
    <property type="match status" value="1"/>
</dbReference>
<evidence type="ECO:0000256" key="5">
    <source>
        <dbReference type="ARBA" id="ARBA00022592"/>
    </source>
</evidence>
<feature type="transmembrane region" description="Helical" evidence="9">
    <location>
        <begin position="50"/>
        <end position="70"/>
    </location>
</feature>
<proteinExistence type="inferred from homology"/>
<feature type="domain" description="ABC transmembrane type-1" evidence="10">
    <location>
        <begin position="138"/>
        <end position="343"/>
    </location>
</feature>
<feature type="transmembrane region" description="Helical" evidence="9">
    <location>
        <begin position="145"/>
        <end position="164"/>
    </location>
</feature>
<evidence type="ECO:0000256" key="8">
    <source>
        <dbReference type="ARBA" id="ARBA00023136"/>
    </source>
</evidence>
<evidence type="ECO:0000256" key="3">
    <source>
        <dbReference type="ARBA" id="ARBA00022448"/>
    </source>
</evidence>
<comment type="subcellular location">
    <subcellularLocation>
        <location evidence="1">Cell membrane</location>
        <topology evidence="1">Multi-pass membrane protein</topology>
    </subcellularLocation>
</comment>
<feature type="transmembrane region" description="Helical" evidence="9">
    <location>
        <begin position="25"/>
        <end position="44"/>
    </location>
</feature>
<dbReference type="GO" id="GO:0005886">
    <property type="term" value="C:plasma membrane"/>
    <property type="evidence" value="ECO:0007669"/>
    <property type="project" value="UniProtKB-SubCell"/>
</dbReference>
<keyword evidence="8 9" id="KW-0472">Membrane</keyword>